<accession>X1MMF6</accession>
<keyword evidence="1" id="KW-0175">Coiled coil</keyword>
<dbReference type="EMBL" id="BARV01015779">
    <property type="protein sequence ID" value="GAI32453.1"/>
    <property type="molecule type" value="Genomic_DNA"/>
</dbReference>
<reference evidence="2" key="1">
    <citation type="journal article" date="2014" name="Front. Microbiol.">
        <title>High frequency of phylogenetically diverse reductive dehalogenase-homologous genes in deep subseafloor sedimentary metagenomes.</title>
        <authorList>
            <person name="Kawai M."/>
            <person name="Futagami T."/>
            <person name="Toyoda A."/>
            <person name="Takaki Y."/>
            <person name="Nishi S."/>
            <person name="Hori S."/>
            <person name="Arai W."/>
            <person name="Tsubouchi T."/>
            <person name="Morono Y."/>
            <person name="Uchiyama I."/>
            <person name="Ito T."/>
            <person name="Fujiyama A."/>
            <person name="Inagaki F."/>
            <person name="Takami H."/>
        </authorList>
    </citation>
    <scope>NUCLEOTIDE SEQUENCE</scope>
    <source>
        <strain evidence="2">Expedition CK06-06</strain>
    </source>
</reference>
<feature type="non-terminal residue" evidence="2">
    <location>
        <position position="171"/>
    </location>
</feature>
<dbReference type="InterPro" id="IPR001387">
    <property type="entry name" value="Cro/C1-type_HTH"/>
</dbReference>
<gene>
    <name evidence="2" type="ORF">S06H3_27224</name>
</gene>
<evidence type="ECO:0008006" key="3">
    <source>
        <dbReference type="Google" id="ProtNLM"/>
    </source>
</evidence>
<dbReference type="Gene3D" id="1.25.40.10">
    <property type="entry name" value="Tetratricopeptide repeat domain"/>
    <property type="match status" value="1"/>
</dbReference>
<feature type="coiled-coil region" evidence="1">
    <location>
        <begin position="67"/>
        <end position="110"/>
    </location>
</feature>
<organism evidence="2">
    <name type="scientific">marine sediment metagenome</name>
    <dbReference type="NCBI Taxonomy" id="412755"/>
    <lineage>
        <taxon>unclassified sequences</taxon>
        <taxon>metagenomes</taxon>
        <taxon>ecological metagenomes</taxon>
    </lineage>
</organism>
<proteinExistence type="predicted"/>
<dbReference type="SUPFAM" id="SSF47413">
    <property type="entry name" value="lambda repressor-like DNA-binding domains"/>
    <property type="match status" value="1"/>
</dbReference>
<evidence type="ECO:0000256" key="1">
    <source>
        <dbReference type="SAM" id="Coils"/>
    </source>
</evidence>
<evidence type="ECO:0000313" key="2">
    <source>
        <dbReference type="EMBL" id="GAI32453.1"/>
    </source>
</evidence>
<name>X1MMF6_9ZZZZ</name>
<dbReference type="InterPro" id="IPR010982">
    <property type="entry name" value="Lambda_DNA-bd_dom_sf"/>
</dbReference>
<dbReference type="InterPro" id="IPR011990">
    <property type="entry name" value="TPR-like_helical_dom_sf"/>
</dbReference>
<sequence>MKRYTSYWLKRARKKLKITQKDLVGDRFKRQYISMVETEDVDLSYKAREYILKKLKLPKSYFDTGLFLDEKERLDKLTHEVDKLTDAFKYDEVEKKVTEALKISEEAKNDNYINLFSLKLARILLENEKFKKAEDILKKINRYFQEEKDYRKLAYSMYWLGIIYMEREKYT</sequence>
<dbReference type="AlphaFoldDB" id="X1MMF6"/>
<dbReference type="Gene3D" id="1.10.260.40">
    <property type="entry name" value="lambda repressor-like DNA-binding domains"/>
    <property type="match status" value="1"/>
</dbReference>
<protein>
    <recommendedName>
        <fullName evidence="3">HTH cro/C1-type domain-containing protein</fullName>
    </recommendedName>
</protein>
<dbReference type="SUPFAM" id="SSF48452">
    <property type="entry name" value="TPR-like"/>
    <property type="match status" value="1"/>
</dbReference>
<dbReference type="CDD" id="cd00093">
    <property type="entry name" value="HTH_XRE"/>
    <property type="match status" value="1"/>
</dbReference>
<comment type="caution">
    <text evidence="2">The sequence shown here is derived from an EMBL/GenBank/DDBJ whole genome shotgun (WGS) entry which is preliminary data.</text>
</comment>
<dbReference type="GO" id="GO:0003677">
    <property type="term" value="F:DNA binding"/>
    <property type="evidence" value="ECO:0007669"/>
    <property type="project" value="InterPro"/>
</dbReference>